<dbReference type="GO" id="GO:0005198">
    <property type="term" value="F:structural molecule activity"/>
    <property type="evidence" value="ECO:0007669"/>
    <property type="project" value="UniProtKB-UniRule"/>
</dbReference>
<keyword evidence="11" id="KW-0426">Late protein</keyword>
<dbReference type="OrthoDB" id="6378at10239"/>
<dbReference type="GeneID" id="14258165"/>
<keyword evidence="13" id="KW-0472">Membrane</keyword>
<dbReference type="GO" id="GO:0043657">
    <property type="term" value="C:host cell"/>
    <property type="evidence" value="ECO:0007669"/>
    <property type="project" value="GOC"/>
</dbReference>
<dbReference type="KEGG" id="vg:14258165"/>
<dbReference type="RefSeq" id="YP_007195271.1">
    <property type="nucleotide sequence ID" value="NC_019853.1"/>
</dbReference>
<evidence type="ECO:0000256" key="8">
    <source>
        <dbReference type="ARBA" id="ARBA00022707"/>
    </source>
</evidence>
<dbReference type="GO" id="GO:0003677">
    <property type="term" value="F:DNA binding"/>
    <property type="evidence" value="ECO:0007669"/>
    <property type="project" value="UniProtKB-KW"/>
</dbReference>
<evidence type="ECO:0000256" key="12">
    <source>
        <dbReference type="ARBA" id="ARBA00023125"/>
    </source>
</evidence>
<dbReference type="Pfam" id="PF00761">
    <property type="entry name" value="Polyoma_coat2"/>
    <property type="match status" value="1"/>
</dbReference>
<evidence type="ECO:0000256" key="4">
    <source>
        <dbReference type="ARBA" id="ARBA00006444"/>
    </source>
</evidence>
<dbReference type="Proteomes" id="UP000101015">
    <property type="component" value="Segment"/>
</dbReference>
<evidence type="ECO:0000256" key="3">
    <source>
        <dbReference type="ARBA" id="ARBA00004625"/>
    </source>
</evidence>
<dbReference type="GO" id="GO:0075732">
    <property type="term" value="P:viral penetration into host nucleus"/>
    <property type="evidence" value="ECO:0007669"/>
    <property type="project" value="UniProtKB-KW"/>
</dbReference>
<dbReference type="InterPro" id="IPR001070">
    <property type="entry name" value="Polyoma_coat_VP2"/>
</dbReference>
<keyword evidence="15" id="KW-0449">Lipoprotein</keyword>
<evidence type="ECO:0000256" key="5">
    <source>
        <dbReference type="ARBA" id="ARBA00022524"/>
    </source>
</evidence>
<evidence type="ECO:0000256" key="15">
    <source>
        <dbReference type="ARBA" id="ARBA00023288"/>
    </source>
</evidence>
<keyword evidence="8" id="KW-0519">Myristate</keyword>
<evidence type="ECO:0000256" key="16">
    <source>
        <dbReference type="ARBA" id="ARBA00023296"/>
    </source>
</evidence>
<accession>K7QJK0</accession>
<proteinExistence type="inferred from homology"/>
<evidence type="ECO:0000256" key="10">
    <source>
        <dbReference type="ARBA" id="ARBA00022870"/>
    </source>
</evidence>
<keyword evidence="14" id="KW-1038">Host endoplasmic reticulum</keyword>
<dbReference type="GO" id="GO:0019028">
    <property type="term" value="C:viral capsid"/>
    <property type="evidence" value="ECO:0007669"/>
    <property type="project" value="UniProtKB-UniRule"/>
</dbReference>
<name>K7QJK0_9POLY</name>
<evidence type="ECO:0000256" key="7">
    <source>
        <dbReference type="ARBA" id="ARBA00022562"/>
    </source>
</evidence>
<dbReference type="EMBL" id="JX159987">
    <property type="protein sequence ID" value="AFU25610.1"/>
    <property type="molecule type" value="Genomic_DNA"/>
</dbReference>
<dbReference type="GO" id="GO:0042025">
    <property type="term" value="C:host cell nucleus"/>
    <property type="evidence" value="ECO:0007669"/>
    <property type="project" value="UniProtKB-SubCell"/>
</dbReference>
<evidence type="ECO:0000256" key="2">
    <source>
        <dbReference type="ARBA" id="ARBA00004328"/>
    </source>
</evidence>
<evidence type="ECO:0000256" key="1">
    <source>
        <dbReference type="ARBA" id="ARBA00004147"/>
    </source>
</evidence>
<dbReference type="PIRSF" id="PIRSF003377">
    <property type="entry name" value="Polyoma_coat2"/>
    <property type="match status" value="1"/>
</dbReference>
<evidence type="ECO:0000313" key="19">
    <source>
        <dbReference type="Proteomes" id="UP000101015"/>
    </source>
</evidence>
<reference evidence="18 19" key="1">
    <citation type="journal article" date="2013" name="PLoS Pathog.">
        <title>Novel Polyomaviruses of Nonhuman Primates: Genetic and Serological Predictors for the Existence of Multiple Unknown Polyomaviruses within the Human Population.</title>
        <authorList>
            <person name="Scuda N."/>
            <person name="Madinda N.F."/>
            <person name="Akoua-Koffi C."/>
            <person name="Adjogoua E.V."/>
            <person name="Wevers D."/>
            <person name="Hofmann J."/>
            <person name="Cameron K.N."/>
            <person name="Leendertz S.A."/>
            <person name="Couacy-Hymann E."/>
            <person name="Robbins M."/>
            <person name="Boesch C."/>
            <person name="Jarvis M.A."/>
            <person name="Moens U."/>
            <person name="Mugisha L."/>
            <person name="Calvignac-Spencer S."/>
            <person name="Leendertz F.H."/>
            <person name="Ehlers B."/>
        </authorList>
    </citation>
    <scope>NUCLEOTIDE SEQUENCE [LARGE SCALE GENOMIC DNA]</scope>
    <source>
        <strain evidence="18">1960</strain>
    </source>
</reference>
<keyword evidence="12" id="KW-0238">DNA-binding</keyword>
<comment type="similarity">
    <text evidence="4 17">Belongs to the polyomaviruses capsid protein VP2 family.</text>
</comment>
<dbReference type="GO" id="GO:0044167">
    <property type="term" value="C:host cell endoplasmic reticulum membrane"/>
    <property type="evidence" value="ECO:0007669"/>
    <property type="project" value="UniProtKB-SubCell"/>
</dbReference>
<evidence type="ECO:0000256" key="14">
    <source>
        <dbReference type="ARBA" id="ARBA00023184"/>
    </source>
</evidence>
<evidence type="ECO:0000256" key="6">
    <source>
        <dbReference type="ARBA" id="ARBA00022561"/>
    </source>
</evidence>
<organism evidence="18 19">
    <name type="scientific">Alphapolyomavirus apaniscus</name>
    <dbReference type="NCBI Taxonomy" id="1236391"/>
    <lineage>
        <taxon>Viruses</taxon>
        <taxon>Monodnaviria</taxon>
        <taxon>Shotokuvirae</taxon>
        <taxon>Cossaviricota</taxon>
        <taxon>Papovaviricetes</taxon>
        <taxon>Sepolyvirales</taxon>
        <taxon>Polyomaviridae</taxon>
        <taxon>Alphapolyomavirus</taxon>
    </lineage>
</organism>
<evidence type="ECO:0000256" key="13">
    <source>
        <dbReference type="ARBA" id="ARBA00023136"/>
    </source>
</evidence>
<keyword evidence="5" id="KW-1163">Viral penetration into host nucleus</keyword>
<sequence>MGGVLSLFFDIAELASALSTETGISVGAILAGEAAADIEASVMGLMTIEGLGAADALAAMGLTMENFSMMYALPGMLSEAVGIGTLFQTISGASSLVAVGIKYSREEVSIVNKNISDMALQLWRPQDYYDILFPGVNHFAHYLNVIEGWASSLVHTVSRAIWDSIMRDARHQIGYASRELVVRGTTSFQDVMAKVIETSRWVLTSGPSHIYSSLSEYYRQLPGLNPAQIRDVYRRLGEPVPSRYQLEVEAREESAEVIETYSAPGGAHQRVCPDWMLPLILGLYGDVTPTFATYIHQVEKEDDKGRPSKRRRL</sequence>
<keyword evidence="9 17" id="KW-0946">Virion</keyword>
<keyword evidence="16" id="KW-1160">Virus entry into host cell</keyword>
<dbReference type="GO" id="GO:0046718">
    <property type="term" value="P:symbiont entry into host cell"/>
    <property type="evidence" value="ECO:0007669"/>
    <property type="project" value="UniProtKB-KW"/>
</dbReference>
<evidence type="ECO:0000256" key="9">
    <source>
        <dbReference type="ARBA" id="ARBA00022844"/>
    </source>
</evidence>
<keyword evidence="6 17" id="KW-0167">Capsid protein</keyword>
<keyword evidence="19" id="KW-1185">Reference proteome</keyword>
<evidence type="ECO:0000313" key="18">
    <source>
        <dbReference type="EMBL" id="AFU25610.1"/>
    </source>
</evidence>
<evidence type="ECO:0000256" key="11">
    <source>
        <dbReference type="ARBA" id="ARBA00022921"/>
    </source>
</evidence>
<protein>
    <recommendedName>
        <fullName evidence="17">Minor capsid protein</fullName>
    </recommendedName>
</protein>
<comment type="subcellular location">
    <subcellularLocation>
        <location evidence="3">Host endoplasmic reticulum membrane</location>
    </subcellularLocation>
    <subcellularLocation>
        <location evidence="1">Host nucleus</location>
    </subcellularLocation>
    <subcellularLocation>
        <location evidence="2">Virion</location>
    </subcellularLocation>
</comment>
<keyword evidence="10" id="KW-1043">Host membrane</keyword>
<keyword evidence="7" id="KW-1048">Host nucleus</keyword>
<evidence type="ECO:0000256" key="17">
    <source>
        <dbReference type="PIRNR" id="PIRNR003377"/>
    </source>
</evidence>